<keyword evidence="9 11" id="KW-0456">Lyase</keyword>
<dbReference type="SMART" id="SM00525">
    <property type="entry name" value="FES"/>
    <property type="match status" value="1"/>
</dbReference>
<dbReference type="OrthoDB" id="2099276at2759"/>
<dbReference type="EC" id="3.2.2.-" evidence="11"/>
<dbReference type="GO" id="GO:0046872">
    <property type="term" value="F:metal ion binding"/>
    <property type="evidence" value="ECO:0007669"/>
    <property type="project" value="UniProtKB-KW"/>
</dbReference>
<evidence type="ECO:0000259" key="13">
    <source>
        <dbReference type="SMART" id="SM00478"/>
    </source>
</evidence>
<keyword evidence="10 11" id="KW-0326">Glycosidase</keyword>
<sequence length="300" mass="32844">MSAFKPPANWERLYLLLQQCRTTLAAPVDTMGCDRLTDAAAPKEVQRFHTLIALMLSAQTKDTVTAATMHELMGRGLTVQRVAGWAEAQLDGYIQKVGFHHTKAKHIKQVADILLRDHAGLVPRRYEEIIALPGVGPKMTHLFLQGADGQVLGIGVDTHVHRIARRFGWTPPTAKTPEDTRKCLEGWLPHRHWREINHLLVGLGQTVCAPIGPKCGECPLRGECPNAFREGRAAAATPEKPRSPSATTSLSRAKAKGSEKATPKPKKTAKAARAPATAKVKRKLHLSAAMKKTDEKIVTI</sequence>
<dbReference type="SUPFAM" id="SSF48150">
    <property type="entry name" value="DNA-glycosylase"/>
    <property type="match status" value="1"/>
</dbReference>
<reference evidence="15" key="2">
    <citation type="submission" date="2013-03" db="EMBL/GenBank/DDBJ databases">
        <authorList>
            <person name="Motta M.C.M."/>
            <person name="Martins A.C.A."/>
            <person name="Preta C.M.C.C."/>
            <person name="Silva R."/>
            <person name="de Souza S.S."/>
            <person name="Klein C.C."/>
            <person name="de Almeida L.G.P."/>
            <person name="Cunha O.L."/>
            <person name="Colabardini A.C."/>
            <person name="Lima B.A."/>
            <person name="Machado C.R."/>
            <person name="Soares C.M.A."/>
            <person name="de Menezes C.B.A."/>
            <person name="Bartolomeu D.C."/>
            <person name="Grisard E.C."/>
            <person name="Fantinatti-Garboggini F."/>
            <person name="Rodrigues-Luiz G.F."/>
            <person name="Wagner G."/>
            <person name="Goldman G.H."/>
            <person name="Fietto J.L.R."/>
            <person name="Ciapina L.P."/>
            <person name="Brocchi M."/>
            <person name="Elias M.C."/>
            <person name="Goldman M.H.S."/>
            <person name="Sagot M.-F."/>
            <person name="Pereira M."/>
            <person name="Stoco P.H."/>
            <person name="Teixeira S.M.R."/>
            <person name="de Mendonca-Neto R.P."/>
            <person name="Maciel T.E.F."/>
            <person name="Mendes T.A.O."/>
            <person name="Urmenyi T.P."/>
            <person name="Teixeira M.M.G."/>
            <person name="de Camargo E.F.P."/>
            <person name="de Sousa W."/>
            <person name="Schenkman S."/>
            <person name="de Vasconcelos A.T.R."/>
        </authorList>
    </citation>
    <scope>NUCLEOTIDE SEQUENCE</scope>
</reference>
<dbReference type="HAMAP" id="MF_03183">
    <property type="entry name" value="Endonuclease_III_Nth"/>
    <property type="match status" value="1"/>
</dbReference>
<comment type="caution">
    <text evidence="15">The sequence shown here is derived from an EMBL/GenBank/DDBJ whole genome shotgun (WGS) entry which is preliminary data.</text>
</comment>
<comment type="caution">
    <text evidence="11">Lacks conserved residue(s) required for the propagation of feature annotation.</text>
</comment>
<name>S9WDB6_9TRYP</name>
<evidence type="ECO:0000256" key="4">
    <source>
        <dbReference type="ARBA" id="ARBA00022763"/>
    </source>
</evidence>
<organism evidence="15 16">
    <name type="scientific">Strigomonas culicis</name>
    <dbReference type="NCBI Taxonomy" id="28005"/>
    <lineage>
        <taxon>Eukaryota</taxon>
        <taxon>Discoba</taxon>
        <taxon>Euglenozoa</taxon>
        <taxon>Kinetoplastea</taxon>
        <taxon>Metakinetoplastina</taxon>
        <taxon>Trypanosomatida</taxon>
        <taxon>Trypanosomatidae</taxon>
        <taxon>Strigomonadinae</taxon>
        <taxon>Strigomonas</taxon>
    </lineage>
</organism>
<keyword evidence="15" id="KW-0255">Endonuclease</keyword>
<keyword evidence="3" id="KW-0479">Metal-binding</keyword>
<comment type="function">
    <text evidence="11">Bifunctional DNA N-glycosylase with associated apurinic/apyrimidinic (AP) lyase function that catalyzes the first step in base excision repair (BER), the primary repair pathway for the repair of oxidative DNA damage. The DNA N-glycosylase activity releases the damaged DNA base from DNA by cleaving the N-glycosidic bond, leaving an AP site. The AP lyase activity cleaves the phosphodiester bond 3' to the AP site by a beta-elimination. Primarily recognizes and repairs oxidative base damage of pyrimidines.</text>
</comment>
<dbReference type="GO" id="GO:0003677">
    <property type="term" value="F:DNA binding"/>
    <property type="evidence" value="ECO:0007669"/>
    <property type="project" value="UniProtKB-UniRule"/>
</dbReference>
<keyword evidence="11" id="KW-0496">Mitochondrion</keyword>
<keyword evidence="5 11" id="KW-0378">Hydrolase</keyword>
<evidence type="ECO:0000256" key="11">
    <source>
        <dbReference type="HAMAP-Rule" id="MF_03183"/>
    </source>
</evidence>
<dbReference type="GO" id="GO:0051539">
    <property type="term" value="F:4 iron, 4 sulfur cluster binding"/>
    <property type="evidence" value="ECO:0007669"/>
    <property type="project" value="InterPro"/>
</dbReference>
<keyword evidence="11" id="KW-0539">Nucleus</keyword>
<evidence type="ECO:0000256" key="7">
    <source>
        <dbReference type="ARBA" id="ARBA00023014"/>
    </source>
</evidence>
<dbReference type="EMBL" id="ATMH01002039">
    <property type="protein sequence ID" value="EPY33727.1"/>
    <property type="molecule type" value="Genomic_DNA"/>
</dbReference>
<evidence type="ECO:0000256" key="1">
    <source>
        <dbReference type="ARBA" id="ARBA00001966"/>
    </source>
</evidence>
<dbReference type="FunFam" id="1.10.340.30:FF:000001">
    <property type="entry name" value="Endonuclease III"/>
    <property type="match status" value="1"/>
</dbReference>
<proteinExistence type="inferred from homology"/>
<keyword evidence="7" id="KW-0411">Iron-sulfur</keyword>
<comment type="catalytic activity">
    <reaction evidence="11">
        <text>2'-deoxyribonucleotide-(2'-deoxyribose 5'-phosphate)-2'-deoxyribonucleotide-DNA = a 3'-end 2'-deoxyribonucleotide-(2,3-dehydro-2,3-deoxyribose 5'-phosphate)-DNA + a 5'-end 5'-phospho-2'-deoxyribonucleoside-DNA + H(+)</text>
        <dbReference type="Rhea" id="RHEA:66592"/>
        <dbReference type="Rhea" id="RHEA-COMP:13180"/>
        <dbReference type="Rhea" id="RHEA-COMP:16897"/>
        <dbReference type="Rhea" id="RHEA-COMP:17067"/>
        <dbReference type="ChEBI" id="CHEBI:15378"/>
        <dbReference type="ChEBI" id="CHEBI:136412"/>
        <dbReference type="ChEBI" id="CHEBI:157695"/>
        <dbReference type="ChEBI" id="CHEBI:167181"/>
        <dbReference type="EC" id="4.2.99.18"/>
    </reaction>
</comment>
<dbReference type="Proteomes" id="UP000015354">
    <property type="component" value="Unassembled WGS sequence"/>
</dbReference>
<comment type="cofactor">
    <cofactor evidence="1">
        <name>[4Fe-4S] cluster</name>
        <dbReference type="ChEBI" id="CHEBI:49883"/>
    </cofactor>
</comment>
<dbReference type="EC" id="4.2.99.18" evidence="11"/>
<keyword evidence="16" id="KW-1185">Reference proteome</keyword>
<feature type="compositionally biased region" description="Basic and acidic residues" evidence="12">
    <location>
        <begin position="291"/>
        <end position="300"/>
    </location>
</feature>
<dbReference type="InterPro" id="IPR011257">
    <property type="entry name" value="DNA_glycosylase"/>
</dbReference>
<evidence type="ECO:0000313" key="14">
    <source>
        <dbReference type="EMBL" id="EPY33727.1"/>
    </source>
</evidence>
<evidence type="ECO:0000313" key="16">
    <source>
        <dbReference type="Proteomes" id="UP000015354"/>
    </source>
</evidence>
<dbReference type="AlphaFoldDB" id="S9WDB6"/>
<dbReference type="GO" id="GO:0005634">
    <property type="term" value="C:nucleus"/>
    <property type="evidence" value="ECO:0007669"/>
    <property type="project" value="UniProtKB-SubCell"/>
</dbReference>
<evidence type="ECO:0000313" key="15">
    <source>
        <dbReference type="EMBL" id="EPY37101.1"/>
    </source>
</evidence>
<dbReference type="GO" id="GO:0005739">
    <property type="term" value="C:mitochondrion"/>
    <property type="evidence" value="ECO:0007669"/>
    <property type="project" value="UniProtKB-SubCell"/>
</dbReference>
<keyword evidence="4 11" id="KW-0227">DNA damage</keyword>
<evidence type="ECO:0000256" key="5">
    <source>
        <dbReference type="ARBA" id="ARBA00022801"/>
    </source>
</evidence>
<dbReference type="Gene3D" id="1.10.1670.10">
    <property type="entry name" value="Helix-hairpin-Helix base-excision DNA repair enzymes (C-terminal)"/>
    <property type="match status" value="1"/>
</dbReference>
<reference evidence="15 16" key="1">
    <citation type="journal article" date="2013" name="PLoS ONE">
        <title>Predicting the Proteins of Angomonas deanei, Strigomonas culicis and Their Respective Endosymbionts Reveals New Aspects of the Trypanosomatidae Family.</title>
        <authorList>
            <person name="Motta M.C."/>
            <person name="Martins A.C."/>
            <person name="de Souza S.S."/>
            <person name="Catta-Preta C.M."/>
            <person name="Silva R."/>
            <person name="Klein C.C."/>
            <person name="de Almeida L.G."/>
            <person name="de Lima Cunha O."/>
            <person name="Ciapina L.P."/>
            <person name="Brocchi M."/>
            <person name="Colabardini A.C."/>
            <person name="de Araujo Lima B."/>
            <person name="Machado C.R."/>
            <person name="de Almeida Soares C.M."/>
            <person name="Probst C.M."/>
            <person name="de Menezes C.B."/>
            <person name="Thompson C.E."/>
            <person name="Bartholomeu D.C."/>
            <person name="Gradia D.F."/>
            <person name="Pavoni D.P."/>
            <person name="Grisard E.C."/>
            <person name="Fantinatti-Garboggini F."/>
            <person name="Marchini F.K."/>
            <person name="Rodrigues-Luiz G.F."/>
            <person name="Wagner G."/>
            <person name="Goldman G.H."/>
            <person name="Fietto J.L."/>
            <person name="Elias M.C."/>
            <person name="Goldman M.H."/>
            <person name="Sagot M.F."/>
            <person name="Pereira M."/>
            <person name="Stoco P.H."/>
            <person name="de Mendonca-Neto R.P."/>
            <person name="Teixeira S.M."/>
            <person name="Maciel T.E."/>
            <person name="de Oliveira Mendes T.A."/>
            <person name="Urmenyi T.P."/>
            <person name="de Souza W."/>
            <person name="Schenkman S."/>
            <person name="de Vasconcelos A.T."/>
        </authorList>
    </citation>
    <scope>NUCLEOTIDE SEQUENCE [LARGE SCALE GENOMIC DNA]</scope>
</reference>
<evidence type="ECO:0000256" key="2">
    <source>
        <dbReference type="ARBA" id="ARBA00008343"/>
    </source>
</evidence>
<protein>
    <recommendedName>
        <fullName evidence="11">Endonuclease III homolog</fullName>
        <ecNumber evidence="11">3.2.2.-</ecNumber>
        <ecNumber evidence="11">4.2.99.18</ecNumber>
    </recommendedName>
    <alternativeName>
        <fullName evidence="11">Bifunctional DNA N-glycosylase/DNA-(apurinic or apyrimidinic site) lyase</fullName>
        <shortName evidence="11">DNA glycosylase/AP lyase</shortName>
    </alternativeName>
</protein>
<evidence type="ECO:0000256" key="12">
    <source>
        <dbReference type="SAM" id="MobiDB-lite"/>
    </source>
</evidence>
<accession>S9WDB6</accession>
<dbReference type="Gene3D" id="1.10.340.30">
    <property type="entry name" value="Hypothetical protein, domain 2"/>
    <property type="match status" value="1"/>
</dbReference>
<comment type="similarity">
    <text evidence="2 11">Belongs to the Nth/MutY family.</text>
</comment>
<dbReference type="SMART" id="SM00478">
    <property type="entry name" value="ENDO3c"/>
    <property type="match status" value="1"/>
</dbReference>
<dbReference type="GO" id="GO:0000703">
    <property type="term" value="F:oxidized pyrimidine nucleobase lesion DNA N-glycosylase activity"/>
    <property type="evidence" value="ECO:0007669"/>
    <property type="project" value="UniProtKB-UniRule"/>
</dbReference>
<keyword evidence="8 11" id="KW-0234">DNA repair</keyword>
<dbReference type="GO" id="GO:0140078">
    <property type="term" value="F:class I DNA-(apurinic or apyrimidinic site) endonuclease activity"/>
    <property type="evidence" value="ECO:0007669"/>
    <property type="project" value="UniProtKB-EC"/>
</dbReference>
<evidence type="ECO:0000256" key="10">
    <source>
        <dbReference type="ARBA" id="ARBA00023295"/>
    </source>
</evidence>
<dbReference type="PANTHER" id="PTHR43286:SF1">
    <property type="entry name" value="ENDONUCLEASE III-LIKE PROTEIN 1"/>
    <property type="match status" value="1"/>
</dbReference>
<dbReference type="InterPro" id="IPR003651">
    <property type="entry name" value="Endonuclease3_FeS-loop_motif"/>
</dbReference>
<dbReference type="Pfam" id="PF00730">
    <property type="entry name" value="HhH-GPD"/>
    <property type="match status" value="1"/>
</dbReference>
<dbReference type="GO" id="GO:0006289">
    <property type="term" value="P:nucleotide-excision repair"/>
    <property type="evidence" value="ECO:0007669"/>
    <property type="project" value="TreeGrafter"/>
</dbReference>
<comment type="subcellular location">
    <subcellularLocation>
        <location evidence="11">Nucleus</location>
    </subcellularLocation>
    <subcellularLocation>
        <location evidence="11">Mitochondrion</location>
    </subcellularLocation>
</comment>
<dbReference type="InterPro" id="IPR003265">
    <property type="entry name" value="HhH-GPD_domain"/>
</dbReference>
<dbReference type="InterPro" id="IPR023170">
    <property type="entry name" value="HhH_base_excis_C"/>
</dbReference>
<evidence type="ECO:0000256" key="3">
    <source>
        <dbReference type="ARBA" id="ARBA00022723"/>
    </source>
</evidence>
<dbReference type="InterPro" id="IPR030841">
    <property type="entry name" value="NTH1"/>
</dbReference>
<dbReference type="CDD" id="cd00056">
    <property type="entry name" value="ENDO3c"/>
    <property type="match status" value="1"/>
</dbReference>
<gene>
    <name evidence="11" type="primary">NTH1</name>
    <name evidence="15" type="ORF">STCU_00196</name>
    <name evidence="14" type="ORF">STCU_02039</name>
</gene>
<evidence type="ECO:0000256" key="6">
    <source>
        <dbReference type="ARBA" id="ARBA00023004"/>
    </source>
</evidence>
<evidence type="ECO:0000256" key="9">
    <source>
        <dbReference type="ARBA" id="ARBA00023239"/>
    </source>
</evidence>
<feature type="region of interest" description="Disordered" evidence="12">
    <location>
        <begin position="232"/>
        <end position="300"/>
    </location>
</feature>
<keyword evidence="15" id="KW-0540">Nuclease</keyword>
<evidence type="ECO:0000256" key="8">
    <source>
        <dbReference type="ARBA" id="ARBA00023204"/>
    </source>
</evidence>
<dbReference type="PANTHER" id="PTHR43286">
    <property type="entry name" value="ENDONUCLEASE III-LIKE PROTEIN 1"/>
    <property type="match status" value="1"/>
</dbReference>
<keyword evidence="6" id="KW-0408">Iron</keyword>
<feature type="domain" description="HhH-GPD" evidence="13">
    <location>
        <begin position="56"/>
        <end position="206"/>
    </location>
</feature>
<dbReference type="GO" id="GO:0006285">
    <property type="term" value="P:base-excision repair, AP site formation"/>
    <property type="evidence" value="ECO:0007669"/>
    <property type="project" value="UniProtKB-UniRule"/>
</dbReference>
<dbReference type="EMBL" id="ATMH01000196">
    <property type="protein sequence ID" value="EPY37101.1"/>
    <property type="molecule type" value="Genomic_DNA"/>
</dbReference>